<accession>A0A068WA12</accession>
<dbReference type="InterPro" id="IPR001611">
    <property type="entry name" value="Leu-rich_rpt"/>
</dbReference>
<reference evidence="5 6" key="1">
    <citation type="journal article" date="2013" name="Nature">
        <title>The genomes of four tapeworm species reveal adaptations to parasitism.</title>
        <authorList>
            <person name="Tsai I.J."/>
            <person name="Zarowiecki M."/>
            <person name="Holroyd N."/>
            <person name="Garciarrubio A."/>
            <person name="Sanchez-Flores A."/>
            <person name="Brooks K.L."/>
            <person name="Tracey A."/>
            <person name="Bobes R.J."/>
            <person name="Fragoso G."/>
            <person name="Sciutto E."/>
            <person name="Aslett M."/>
            <person name="Beasley H."/>
            <person name="Bennett H.M."/>
            <person name="Cai J."/>
            <person name="Camicia F."/>
            <person name="Clark R."/>
            <person name="Cucher M."/>
            <person name="De Silva N."/>
            <person name="Day T.A."/>
            <person name="Deplazes P."/>
            <person name="Estrada K."/>
            <person name="Fernandez C."/>
            <person name="Holland P.W."/>
            <person name="Hou J."/>
            <person name="Hu S."/>
            <person name="Huckvale T."/>
            <person name="Hung S.S."/>
            <person name="Kamenetzky L."/>
            <person name="Keane J.A."/>
            <person name="Kiss F."/>
            <person name="Koziol U."/>
            <person name="Lambert O."/>
            <person name="Liu K."/>
            <person name="Luo X."/>
            <person name="Luo Y."/>
            <person name="Macchiaroli N."/>
            <person name="Nichol S."/>
            <person name="Paps J."/>
            <person name="Parkinson J."/>
            <person name="Pouchkina-Stantcheva N."/>
            <person name="Riddiford N."/>
            <person name="Rosenzvit M."/>
            <person name="Salinas G."/>
            <person name="Wasmuth J.D."/>
            <person name="Zamanian M."/>
            <person name="Zheng Y."/>
            <person name="Cai X."/>
            <person name="Soberon X."/>
            <person name="Olson P.D."/>
            <person name="Laclette J.P."/>
            <person name="Brehm K."/>
            <person name="Berriman M."/>
            <person name="Garciarrubio A."/>
            <person name="Bobes R.J."/>
            <person name="Fragoso G."/>
            <person name="Sanchez-Flores A."/>
            <person name="Estrada K."/>
            <person name="Cevallos M.A."/>
            <person name="Morett E."/>
            <person name="Gonzalez V."/>
            <person name="Portillo T."/>
            <person name="Ochoa-Leyva A."/>
            <person name="Jose M.V."/>
            <person name="Sciutto E."/>
            <person name="Landa A."/>
            <person name="Jimenez L."/>
            <person name="Valdes V."/>
            <person name="Carrero J.C."/>
            <person name="Larralde C."/>
            <person name="Morales-Montor J."/>
            <person name="Limon-Lason J."/>
            <person name="Soberon X."/>
            <person name="Laclette J.P."/>
        </authorList>
    </citation>
    <scope>NUCLEOTIDE SEQUENCE [LARGE SCALE GENOMIC DNA]</scope>
</reference>
<dbReference type="InterPro" id="IPR032675">
    <property type="entry name" value="LRR_dom_sf"/>
</dbReference>
<protein>
    <submittedName>
        <fullName evidence="5 7">Leucine rich repeat containing protein 68</fullName>
    </submittedName>
</protein>
<evidence type="ECO:0000313" key="5">
    <source>
        <dbReference type="EMBL" id="CDS16501.1"/>
    </source>
</evidence>
<dbReference type="Proteomes" id="UP000492820">
    <property type="component" value="Unassembled WGS sequence"/>
</dbReference>
<gene>
    <name evidence="7" type="primary">EGR_00583</name>
    <name evidence="5" type="ORF">EgrG_000892600</name>
</gene>
<dbReference type="SUPFAM" id="SSF52047">
    <property type="entry name" value="RNI-like"/>
    <property type="match status" value="1"/>
</dbReference>
<evidence type="ECO:0000256" key="2">
    <source>
        <dbReference type="ARBA" id="ARBA00022737"/>
    </source>
</evidence>
<dbReference type="PANTHER" id="PTHR24112:SF9">
    <property type="entry name" value="PROTEIN PHOSPHATASE 1 REGULATORY SUBUNIT 37"/>
    <property type="match status" value="1"/>
</dbReference>
<dbReference type="EMBL" id="LK028576">
    <property type="protein sequence ID" value="CDS16501.1"/>
    <property type="molecule type" value="Genomic_DNA"/>
</dbReference>
<dbReference type="Pfam" id="PF13516">
    <property type="entry name" value="LRR_6"/>
    <property type="match status" value="2"/>
</dbReference>
<dbReference type="InterPro" id="IPR051279">
    <property type="entry name" value="PP1-Reg/Actin-Interact_Protein"/>
</dbReference>
<comment type="similarity">
    <text evidence="3">Belongs to the PPP1R37 family.</text>
</comment>
<evidence type="ECO:0000256" key="1">
    <source>
        <dbReference type="ARBA" id="ARBA00022614"/>
    </source>
</evidence>
<name>A0A068WA12_ECHGR</name>
<dbReference type="PANTHER" id="PTHR24112">
    <property type="entry name" value="LEUCINE-RICH REPEAT, ISOFORM F-RELATED"/>
    <property type="match status" value="1"/>
</dbReference>
<feature type="region of interest" description="Disordered" evidence="4">
    <location>
        <begin position="2267"/>
        <end position="2293"/>
    </location>
</feature>
<keyword evidence="1" id="KW-0433">Leucine-rich repeat</keyword>
<sequence length="2446" mass="266980">MVGHRISFLYLLTRWFQDWVQLPFCINWVAFIFLNTNNFIWAPSNNRHVRFPEDDSIILGCLEPFHPTPDNCTSDELIAAYIASCKLYKTPTVDFLLEQLRGIDLSICNERYSRLYLRGIKLTRFQIETLEEVFRRVHFQEVDLEDTFLDEASATALFDMMLHYETCVDLSISLNLEKVGPSIAWPRCITYLRKSAALQGFKLSHTPLATNLFSGLSLSGLSLKSLTFRDCALTGPPLHCLLRLLRYLMTYTGSSSDSGPSKASAGANGSRYPRPSYRGPMAPMPWGLSLHLPENRIHGIDAESLLLLVRHQLVLLPGPPTPPTSVDSTTASACINRPTGGSGYLEELDLSHNSLRDEGVQVLCSGLLQAYELQRRRLDVALAAIAQATSTSGASLTTPAMLPPKYALPQARGLQRLNLADNGLGGGRAGRHLAAVLSCSTERLAPLLGGLTYLDLSDNPSFGNVGMIDLCDGLVRNFTLRELYLRNVRIEFDGVFALSGYIGETKSLVHLDIRQNTVDIAGMMALTRTLKINGSLTALLLDARRHTSPLNEDCDMAQILLQELDEYLRRNRNSQVAPPSVTLSVECETFSPKVQTAIERVSSTRVPEDMNNPEEAEIKEILLDPPKPVVTHASGISSPWDSNKIEEGPVEQLVMGNEKVFISGIENNGNEPLPEFKPKQEVLQFHLNDSSSPNADMPIIEEVKTPIATDASQSETESLVKDLSVGFDHLKSGDASEMEFPMHLPVVSQPESEGFAYEPSFDSKTPKLSHQEIAVSQANDTLSAILANTEAQFSADFEGGEPEFSSLGNEPPMEFETFLMAQKEANYASNADFNEVEETPVNLPIPGQFINDLNEELTAESRNIHLHSSHLGVEAEVFQFDHSKSTVSHFNDGVSKGSGDLEGSLVDLPITEKAKIEHVLERCEPTTEDFKSDSVTESGISRSGRNNAVAFRTDEASTLSSAAYVGGDFDDERPTKIGTMQAVSLGSTVPHLNKGLDETSAEFNENSADLFLVEETKISTALGAREPGVEVPQDETTVDHEKPVFSQTSGPLSLSSVDIEESSVKLPIIEKTEIPILVGNNQSGIRNLSSDLERSHVDSLEPVMLQLKDTPIQGSLNNVEVKKPETGLGVEPPLEIRVEPLMAVISHLNEKCRESLKELEESPLDLPAIEDVKISTTLDTYNPEDDESWRPQAAGSMDFTTADVKEGPMGSPTVKELKASFTTEAGHSNAEDLGNEPTMGFEAFQSVHSELADHRTNDNLERGPIETESRIPSNFGAQTECLDRENSKEIDNPPQNFSIPAVASTTQEKSSSENLLKEAMQQYLNPEMVAEVRQEDSTAIHQAVFTKCTLAASPTERSTGLDLVTSESDNSLFSETSDSSKATENPLSGEVKVKVFSVRTKKRGVSTDAGVKEHKEGMFKKDSFGGEEAYWGDTEWDSSNAKEQNKTLKAEDSPQSHSIKRIELGDANVFEVVAEPVLDVKAFQSDFEQAGIGLEASVKTEERFSHLYDFTTKVEAVNVLTTDNRDENTEDEFGEVKSSNEDHLELNITENLSNGESQLLSSTLKSGNEKGRVKFDEELHHLTGEHILNPIDDTKAEDMGGFEKISEQIEESCIGKSVCTAECDAFVEHSDDVPLHDTNWGDFGESNRSTTIDGASRLKTSEENMKDVVYSDLKDVSESSEKTSAFALIEASKPSNFTSVSTKPILSDNEVAELAESMDFVAFDIQHDLAGNKASIEPEDIAVAQTETGDEQTGYQKYVLGGKVASEESQSPPRGDGESGSVEGLKPLFKVNIGSSQSSPVTGYEEKEASDSVLKQLNPKEKGVTNSAVMKDRDPDLSSVVVHNLEGKGAPQLSEGAKDVGVRPMGGSDDFLDPGLIETESFLCELDSNQTIQISLDKSADTMPPKEPRLNTILNVGYEEGPDNLSRRDETEFDNSPGALKTSGSQLLNCTPPDPGHVLGGSVIQPNISEGEAELVLQESLKLVPELSDGDSFKSCVSFASKEQSAIQLPDSTSFEASKVDAEDASWANCENAKSSYQVDVGRISEYSASSPHEEPSAISWMDAELPETDKNNTNSELGERTTIHESSEILHVGDSHLGSGDVLVLSSDAEHFDHFQGGKEIISDGETNLNLPVGEEGDCSGTPFADLDATQGLRNEEMESSGADQMASPNGDSVNDANFSAEKEQTSSGNDIKSLDFESLTGDPPPLSVLVGPLEPICTLGEFDKLADSVKKPLEDVHLFEDFVSDELALKESPIEPTVQTSFGANEVTGIDEPGTKPTVRKIPSQLNSTEDSDQLEFDTKSSGVFVVQEGLFNKTEPTSQSMKPEISDPAVEHGMEGKFEELNITETTDLDNLRFRTPWRDIDQLGDLESSFVEATGLEVNTQSDEPTTGCKVDSNGSDEWKVDDWRDDSGCLQESSDQFHHADLLGDLTLPRNLDNSHGSSAK</sequence>
<feature type="region of interest" description="Disordered" evidence="4">
    <location>
        <begin position="1356"/>
        <end position="1386"/>
    </location>
</feature>
<dbReference type="Gene3D" id="3.80.10.10">
    <property type="entry name" value="Ribonuclease Inhibitor"/>
    <property type="match status" value="3"/>
</dbReference>
<feature type="compositionally biased region" description="Low complexity" evidence="4">
    <location>
        <begin position="253"/>
        <end position="267"/>
    </location>
</feature>
<dbReference type="SMART" id="SM00368">
    <property type="entry name" value="LRR_RI"/>
    <property type="match status" value="5"/>
</dbReference>
<feature type="region of interest" description="Disordered" evidence="4">
    <location>
        <begin position="2384"/>
        <end position="2404"/>
    </location>
</feature>
<dbReference type="WBParaSite" id="EgrG_000892600">
    <property type="protein sequence ID" value="EgrG_000892600"/>
    <property type="gene ID" value="EgrG_000892600"/>
</dbReference>
<evidence type="ECO:0000256" key="4">
    <source>
        <dbReference type="SAM" id="MobiDB-lite"/>
    </source>
</evidence>
<feature type="region of interest" description="Disordered" evidence="4">
    <location>
        <begin position="1028"/>
        <end position="1051"/>
    </location>
</feature>
<evidence type="ECO:0000313" key="7">
    <source>
        <dbReference type="WBParaSite" id="EgrG_000892600"/>
    </source>
</evidence>
<proteinExistence type="inferred from homology"/>
<feature type="region of interest" description="Disordered" evidence="4">
    <location>
        <begin position="2156"/>
        <end position="2193"/>
    </location>
</feature>
<feature type="region of interest" description="Disordered" evidence="4">
    <location>
        <begin position="253"/>
        <end position="274"/>
    </location>
</feature>
<reference evidence="5" key="2">
    <citation type="submission" date="2014-06" db="EMBL/GenBank/DDBJ databases">
        <authorList>
            <person name="Aslett M."/>
        </authorList>
    </citation>
    <scope>NUCLEOTIDE SEQUENCE</scope>
</reference>
<dbReference type="OrthoDB" id="10034042at2759"/>
<organism evidence="5">
    <name type="scientific">Echinococcus granulosus</name>
    <name type="common">Hydatid tapeworm</name>
    <dbReference type="NCBI Taxonomy" id="6210"/>
    <lineage>
        <taxon>Eukaryota</taxon>
        <taxon>Metazoa</taxon>
        <taxon>Spiralia</taxon>
        <taxon>Lophotrochozoa</taxon>
        <taxon>Platyhelminthes</taxon>
        <taxon>Cestoda</taxon>
        <taxon>Eucestoda</taxon>
        <taxon>Cyclophyllidea</taxon>
        <taxon>Taeniidae</taxon>
        <taxon>Echinococcus</taxon>
        <taxon>Echinococcus granulosus group</taxon>
    </lineage>
</organism>
<keyword evidence="2" id="KW-0677">Repeat</keyword>
<feature type="region of interest" description="Disordered" evidence="4">
    <location>
        <begin position="1764"/>
        <end position="1822"/>
    </location>
</feature>
<reference evidence="7" key="3">
    <citation type="submission" date="2020-10" db="UniProtKB">
        <authorList>
            <consortium name="WormBaseParasite"/>
        </authorList>
    </citation>
    <scope>IDENTIFICATION</scope>
</reference>
<feature type="compositionally biased region" description="Polar residues" evidence="4">
    <location>
        <begin position="2168"/>
        <end position="2179"/>
    </location>
</feature>
<evidence type="ECO:0000313" key="6">
    <source>
        <dbReference type="Proteomes" id="UP000492820"/>
    </source>
</evidence>
<evidence type="ECO:0000256" key="3">
    <source>
        <dbReference type="ARBA" id="ARBA00038315"/>
    </source>
</evidence>
<feature type="compositionally biased region" description="Polar residues" evidence="4">
    <location>
        <begin position="1365"/>
        <end position="1386"/>
    </location>
</feature>